<dbReference type="FunFam" id="3.40.50.300:FF:002863">
    <property type="entry name" value="Pre-mRNA-splicing factor cwf11"/>
    <property type="match status" value="1"/>
</dbReference>
<dbReference type="InterPro" id="IPR027417">
    <property type="entry name" value="P-loop_NTPase"/>
</dbReference>
<feature type="compositionally biased region" description="Pro residues" evidence="1">
    <location>
        <begin position="1357"/>
        <end position="1366"/>
    </location>
</feature>
<evidence type="ECO:0000313" key="7">
    <source>
        <dbReference type="Proteomes" id="UP001230188"/>
    </source>
</evidence>
<dbReference type="CDD" id="cd18808">
    <property type="entry name" value="SF1_C_Upf1"/>
    <property type="match status" value="1"/>
</dbReference>
<sequence>MEEVSGLIERWQRGGVEDVDGLIVETYAAMGGVAARVEEVEYAQYLEAVLWPRWCGLVKIKAASSSSQRELVLSIVLMVNEKARARTLAWAVLLEDKKAFAKMFEAVTSLSDFVDYGEREAVVGFLAVCFGSLEHATVRKVALRLVSLPLWASLSPARRERELAAFPELARRWAAASRNTAAKSAERTYVPSLVEHFLGVINIEDEETVVIPYARRCLELFADLLAQLPTRRFARAVLVEARVLEKCALSRLAAKDALFAKLLDAFGFYVRFPLDDQTGLAPSRREAAAQRREAFDSLRRAAFSMFRHERFADALAFGGSTRAVSERAVLEGILSEASGSQLLALSRAVGVPCDDSDDRALAVATLSEACRRPSDDERPTSLLPTETVLWDAEALPQNNSPETPVAGPFGFPKLNLQFLTIDEYLTRNLALYRLEAAYAARLDVVDAVKRLKPVASEEATRFGGWARRARPLLSPPTVTRVEKPRLAKVAPARVECEVYVDLSGYEPDAAAEWDALRENEVLFLVGVDAGATSNNDDDDDEDCGFPGRYGVVCVRGAFLLKLEKDGDTGRRKLALAFDPAQYLEDRGDPAIYGALNMIVRREAKENNFAAVLETIGDLLETSAELPAWLSDVLLGYGDPAAAHYSQVVGPQHRTLDMADTFLDARHVADSFPFRKKEAVEIVGSGSLFRLSSSSTASVVVATAYEDEKTTIMPTAIARASAALFGEPRRNKVRFTPAQVEAIVDGMLPGLAMIRGPPGTGKTDVAVQIVANLVRAYPNERTLVVAHSNAALNDLFAKIVERDVDSRLLVRLGAGALDLDVDEATSYTRLGRVEAVLERRQLLLDEVQRLAHALGGGNPDYAAAGDACETARYFDVAVLTPRLAVAEGTAAAVREAFGFFAKYFGDDTLFDNDDPKIVAKSCLAYARRLFDEVARYEAFELLRSRKQRSDYLLTKQARVIALTCTHAALARRDLVALGLRYDTLVVEEAAQILEIETFIPLVLQTETSRLKRIVLIGDDRQLPPVVKHRALAAYARLDQSMFARLARLGFPILHLDAQGRARPSIADLYRWRYPYLRDLPEGGAAANPYANPGFVFEYQFVDVRDRSETSPTPHFYQNLAEAEYVVATFMYMRLLGYPAHTISILAAYNGQKHLIRDVLRRRCEFDPLFGLPAALATVDKYQGHQNDYVLVSLVRTRRLGYLRDVRRLVVAVSRSKLGLYVFGCRALFETAPPELKPTFDLFFARPTALTLAIGDPNYSAPFYARNLLDPPPSAHAIRDCAEMSLLVYHLKARRHPRIAPPPPPPPPPSSSEPEEAELVFGPHLLKSSSSPEDVEENGPHRKPEESSSPEDVDEFGPHLPPPPAPPA</sequence>
<accession>A0AAD7XJS1</accession>
<name>A0AAD7XJS1_9STRA</name>
<dbReference type="InterPro" id="IPR045055">
    <property type="entry name" value="DNA2/NAM7-like"/>
</dbReference>
<feature type="domain" description="DNA2/NAM7 helicase-like C-terminal" evidence="3">
    <location>
        <begin position="1036"/>
        <end position="1223"/>
    </location>
</feature>
<dbReference type="GO" id="GO:0003729">
    <property type="term" value="F:mRNA binding"/>
    <property type="evidence" value="ECO:0007669"/>
    <property type="project" value="TreeGrafter"/>
</dbReference>
<protein>
    <recommendedName>
        <fullName evidence="8">Intron-binding protein aquarius</fullName>
    </recommendedName>
</protein>
<dbReference type="Pfam" id="PF21143">
    <property type="entry name" value="Aquarius_N_2nd"/>
    <property type="match status" value="1"/>
</dbReference>
<dbReference type="PANTHER" id="PTHR10887">
    <property type="entry name" value="DNA2/NAM7 HELICASE FAMILY"/>
    <property type="match status" value="1"/>
</dbReference>
<dbReference type="GO" id="GO:0071013">
    <property type="term" value="C:catalytic step 2 spliceosome"/>
    <property type="evidence" value="ECO:0007669"/>
    <property type="project" value="TreeGrafter"/>
</dbReference>
<proteinExistence type="predicted"/>
<dbReference type="InterPro" id="IPR032174">
    <property type="entry name" value="Aquarius_N"/>
</dbReference>
<dbReference type="SUPFAM" id="SSF52540">
    <property type="entry name" value="P-loop containing nucleoside triphosphate hydrolases"/>
    <property type="match status" value="1"/>
</dbReference>
<dbReference type="PANTHER" id="PTHR10887:SF5">
    <property type="entry name" value="RNA HELICASE AQUARIUS"/>
    <property type="match status" value="1"/>
</dbReference>
<feature type="region of interest" description="Disordered" evidence="1">
    <location>
        <begin position="1294"/>
        <end position="1366"/>
    </location>
</feature>
<dbReference type="Pfam" id="PF13087">
    <property type="entry name" value="AAA_12"/>
    <property type="match status" value="1"/>
</dbReference>
<feature type="domain" description="RNA helicase aquarius N-terminal" evidence="4">
    <location>
        <begin position="36"/>
        <end position="351"/>
    </location>
</feature>
<organism evidence="6 7">
    <name type="scientific">Chrysophaeum taylorii</name>
    <dbReference type="NCBI Taxonomy" id="2483200"/>
    <lineage>
        <taxon>Eukaryota</taxon>
        <taxon>Sar</taxon>
        <taxon>Stramenopiles</taxon>
        <taxon>Ochrophyta</taxon>
        <taxon>Pelagophyceae</taxon>
        <taxon>Pelagomonadales</taxon>
        <taxon>Pelagomonadaceae</taxon>
        <taxon>Chrysophaeum</taxon>
    </lineage>
</organism>
<dbReference type="InterPro" id="IPR048966">
    <property type="entry name" value="Aquarius_b-barrel"/>
</dbReference>
<feature type="compositionally biased region" description="Pro residues" evidence="1">
    <location>
        <begin position="1297"/>
        <end position="1309"/>
    </location>
</feature>
<comment type="caution">
    <text evidence="6">The sequence shown here is derived from an EMBL/GenBank/DDBJ whole genome shotgun (WGS) entry which is preliminary data.</text>
</comment>
<dbReference type="InterPro" id="IPR041679">
    <property type="entry name" value="DNA2/NAM7-like_C"/>
</dbReference>
<reference evidence="6" key="1">
    <citation type="submission" date="2023-01" db="EMBL/GenBank/DDBJ databases">
        <title>Metagenome sequencing of chrysophaentin producing Chrysophaeum taylorii.</title>
        <authorList>
            <person name="Davison J."/>
            <person name="Bewley C."/>
        </authorList>
    </citation>
    <scope>NUCLEOTIDE SEQUENCE</scope>
    <source>
        <strain evidence="6">NIES-1699</strain>
    </source>
</reference>
<evidence type="ECO:0000259" key="2">
    <source>
        <dbReference type="Pfam" id="PF13086"/>
    </source>
</evidence>
<keyword evidence="7" id="KW-1185">Reference proteome</keyword>
<dbReference type="CDD" id="cd17935">
    <property type="entry name" value="EEXXQc_AQR"/>
    <property type="match status" value="1"/>
</dbReference>
<evidence type="ECO:0000256" key="1">
    <source>
        <dbReference type="SAM" id="MobiDB-lite"/>
    </source>
</evidence>
<evidence type="ECO:0000259" key="4">
    <source>
        <dbReference type="Pfam" id="PF16399"/>
    </source>
</evidence>
<feature type="domain" description="DNA2/NAM7 helicase helicase" evidence="2">
    <location>
        <begin position="750"/>
        <end position="1026"/>
    </location>
</feature>
<evidence type="ECO:0000313" key="6">
    <source>
        <dbReference type="EMBL" id="KAJ8600931.1"/>
    </source>
</evidence>
<dbReference type="InterPro" id="IPR041677">
    <property type="entry name" value="DNA2/NAM7_AAA_11"/>
</dbReference>
<dbReference type="Proteomes" id="UP001230188">
    <property type="component" value="Unassembled WGS sequence"/>
</dbReference>
<dbReference type="Pfam" id="PF13086">
    <property type="entry name" value="AAA_11"/>
    <property type="match status" value="1"/>
</dbReference>
<dbReference type="GO" id="GO:0004386">
    <property type="term" value="F:helicase activity"/>
    <property type="evidence" value="ECO:0007669"/>
    <property type="project" value="InterPro"/>
</dbReference>
<dbReference type="Pfam" id="PF16399">
    <property type="entry name" value="Aquarius_N_1st"/>
    <property type="match status" value="1"/>
</dbReference>
<gene>
    <name evidence="6" type="ORF">CTAYLR_005054</name>
</gene>
<dbReference type="EMBL" id="JAQMWT010000466">
    <property type="protein sequence ID" value="KAJ8600931.1"/>
    <property type="molecule type" value="Genomic_DNA"/>
</dbReference>
<dbReference type="Gene3D" id="3.40.50.300">
    <property type="entry name" value="P-loop containing nucleotide triphosphate hydrolases"/>
    <property type="match status" value="2"/>
</dbReference>
<evidence type="ECO:0000259" key="5">
    <source>
        <dbReference type="Pfam" id="PF21143"/>
    </source>
</evidence>
<evidence type="ECO:0000259" key="3">
    <source>
        <dbReference type="Pfam" id="PF13087"/>
    </source>
</evidence>
<dbReference type="InterPro" id="IPR047187">
    <property type="entry name" value="SF1_C_Upf1"/>
</dbReference>
<feature type="domain" description="RNA helicase aquarius beta-barrel" evidence="5">
    <location>
        <begin position="455"/>
        <end position="601"/>
    </location>
</feature>
<evidence type="ECO:0008006" key="8">
    <source>
        <dbReference type="Google" id="ProtNLM"/>
    </source>
</evidence>